<dbReference type="Gene3D" id="1.20.120.1240">
    <property type="entry name" value="Dynamin, middle domain"/>
    <property type="match status" value="1"/>
</dbReference>
<dbReference type="GO" id="GO:0008017">
    <property type="term" value="F:microtubule binding"/>
    <property type="evidence" value="ECO:0007669"/>
    <property type="project" value="TreeGrafter"/>
</dbReference>
<comment type="caution">
    <text evidence="5">The sequence shown here is derived from an EMBL/GenBank/DDBJ whole genome shotgun (WGS) entry which is preliminary data.</text>
</comment>
<proteinExistence type="predicted"/>
<dbReference type="Gene3D" id="3.40.50.300">
    <property type="entry name" value="P-loop containing nucleotide triphosphate hydrolases"/>
    <property type="match status" value="1"/>
</dbReference>
<keyword evidence="6" id="KW-1185">Reference proteome</keyword>
<dbReference type="GO" id="GO:0016559">
    <property type="term" value="P:peroxisome fission"/>
    <property type="evidence" value="ECO:0007669"/>
    <property type="project" value="TreeGrafter"/>
</dbReference>
<dbReference type="GO" id="GO:0005525">
    <property type="term" value="F:GTP binding"/>
    <property type="evidence" value="ECO:0007669"/>
    <property type="project" value="InterPro"/>
</dbReference>
<dbReference type="EMBL" id="MU806151">
    <property type="protein sequence ID" value="KAJ3839018.1"/>
    <property type="molecule type" value="Genomic_DNA"/>
</dbReference>
<reference evidence="5" key="1">
    <citation type="submission" date="2022-08" db="EMBL/GenBank/DDBJ databases">
        <authorList>
            <consortium name="DOE Joint Genome Institute"/>
            <person name="Min B."/>
            <person name="Riley R."/>
            <person name="Sierra-Patev S."/>
            <person name="Naranjo-Ortiz M."/>
            <person name="Looney B."/>
            <person name="Konkel Z."/>
            <person name="Slot J.C."/>
            <person name="Sakamoto Y."/>
            <person name="Steenwyk J.L."/>
            <person name="Rokas A."/>
            <person name="Carro J."/>
            <person name="Camarero S."/>
            <person name="Ferreira P."/>
            <person name="Molpeceres G."/>
            <person name="Ruiz-Duenas F.J."/>
            <person name="Serrano A."/>
            <person name="Henrissat B."/>
            <person name="Drula E."/>
            <person name="Hughes K.W."/>
            <person name="Mata J.L."/>
            <person name="Ishikawa N.K."/>
            <person name="Vargas-Isla R."/>
            <person name="Ushijima S."/>
            <person name="Smith C.A."/>
            <person name="Ahrendt S."/>
            <person name="Andreopoulos W."/>
            <person name="He G."/>
            <person name="Labutti K."/>
            <person name="Lipzen A."/>
            <person name="Ng V."/>
            <person name="Sandor L."/>
            <person name="Barry K."/>
            <person name="Martinez A.T."/>
            <person name="Xiao Y."/>
            <person name="Gibbons J.G."/>
            <person name="Terashima K."/>
            <person name="Hibbett D.S."/>
            <person name="Grigoriev I.V."/>
        </authorList>
    </citation>
    <scope>NUCLEOTIDE SEQUENCE</scope>
    <source>
        <strain evidence="5">TFB9207</strain>
    </source>
</reference>
<dbReference type="GO" id="GO:0005739">
    <property type="term" value="C:mitochondrion"/>
    <property type="evidence" value="ECO:0007669"/>
    <property type="project" value="TreeGrafter"/>
</dbReference>
<evidence type="ECO:0000259" key="4">
    <source>
        <dbReference type="PROSITE" id="PS51718"/>
    </source>
</evidence>
<dbReference type="GO" id="GO:0016020">
    <property type="term" value="C:membrane"/>
    <property type="evidence" value="ECO:0007669"/>
    <property type="project" value="TreeGrafter"/>
</dbReference>
<dbReference type="PANTHER" id="PTHR11566">
    <property type="entry name" value="DYNAMIN"/>
    <property type="match status" value="1"/>
</dbReference>
<keyword evidence="1" id="KW-0547">Nucleotide-binding</keyword>
<dbReference type="GO" id="GO:0000266">
    <property type="term" value="P:mitochondrial fission"/>
    <property type="evidence" value="ECO:0007669"/>
    <property type="project" value="TreeGrafter"/>
</dbReference>
<dbReference type="InterPro" id="IPR030381">
    <property type="entry name" value="G_DYNAMIN_dom"/>
</dbReference>
<evidence type="ECO:0000313" key="5">
    <source>
        <dbReference type="EMBL" id="KAJ3839018.1"/>
    </source>
</evidence>
<dbReference type="Proteomes" id="UP001163846">
    <property type="component" value="Unassembled WGS sequence"/>
</dbReference>
<dbReference type="InterPro" id="IPR027417">
    <property type="entry name" value="P-loop_NTPase"/>
</dbReference>
<feature type="domain" description="Dynamin-type G" evidence="4">
    <location>
        <begin position="2"/>
        <end position="311"/>
    </location>
</feature>
<dbReference type="Pfam" id="PF00350">
    <property type="entry name" value="Dynamin_N"/>
    <property type="match status" value="1"/>
</dbReference>
<name>A0AA38P9W3_9AGAR</name>
<sequence>MFIDLPKIAVIGAQSAGKSSLIEAVSGINVPRDSGICTRCPVELSMSSFVEEWECTISLRYNISENSGGNSTSTVFCTLSAIEKSNVDLWLRRAQAAILSHERPISDFQNMGLAKLKALRPGEGSMRAFSMDVIQVDLKDPELTDLTFIDLPGLIQNAAQNEIVVPRSLVENYIRGTETLVLVTIPMTDDMENQEAARLAKQADPSGKRTIGILTKPDGITRGATGARQRWKEVLEGKLHPLHHGYYCVRLADDEERAKQLGRSESEALASEFFSKTEPWSEFVDRSRFGVPNFVKDLSELLLRMIETNLPRLRTAVANSIKECSEKLDAMPVIPTEEPSTVILLRISDFCREVRRAVMGEDHKFLVHDNKRHYRAFEEAIKHTELDFQPVLKYSAGLKDLAGLHKVGPFDLEDVRKEIDQALTWELPGIIPFDAIKNMVLKSTTIWPASTNQCLDAVFQSTRSAIEVLIEIHFKQFSKLETLIRNLSYTELGACKTKALNLVQKLSSQESVPLYTQNLSYFKEEQRRWLNQYTDIYRAPINTSLRPHPFDPYENELSVMATVSAYFGIASKRFVDQIPLAIEHELNQLFAANIHQVLVDSVMSGANVAGRMKELLSEDETITARRQNLTQRLARLREIAEKLSRFS</sequence>
<dbReference type="GO" id="GO:0005874">
    <property type="term" value="C:microtubule"/>
    <property type="evidence" value="ECO:0007669"/>
    <property type="project" value="TreeGrafter"/>
</dbReference>
<dbReference type="InterPro" id="IPR000375">
    <property type="entry name" value="Dynamin_stalk"/>
</dbReference>
<keyword evidence="2" id="KW-0342">GTP-binding</keyword>
<dbReference type="GO" id="GO:0003924">
    <property type="term" value="F:GTPase activity"/>
    <property type="evidence" value="ECO:0007669"/>
    <property type="project" value="InterPro"/>
</dbReference>
<protein>
    <submittedName>
        <fullName evidence="5">P-loop containing nucleoside triphosphate hydrolase protein</fullName>
    </submittedName>
</protein>
<dbReference type="AlphaFoldDB" id="A0AA38P9W3"/>
<dbReference type="InterPro" id="IPR020850">
    <property type="entry name" value="GED_dom"/>
</dbReference>
<keyword evidence="5" id="KW-0378">Hydrolase</keyword>
<dbReference type="GO" id="GO:0048312">
    <property type="term" value="P:intracellular distribution of mitochondria"/>
    <property type="evidence" value="ECO:0007669"/>
    <property type="project" value="TreeGrafter"/>
</dbReference>
<dbReference type="Pfam" id="PF02212">
    <property type="entry name" value="GED"/>
    <property type="match status" value="1"/>
</dbReference>
<dbReference type="GO" id="GO:0006897">
    <property type="term" value="P:endocytosis"/>
    <property type="evidence" value="ECO:0007669"/>
    <property type="project" value="TreeGrafter"/>
</dbReference>
<organism evidence="5 6">
    <name type="scientific">Lentinula raphanica</name>
    <dbReference type="NCBI Taxonomy" id="153919"/>
    <lineage>
        <taxon>Eukaryota</taxon>
        <taxon>Fungi</taxon>
        <taxon>Dikarya</taxon>
        <taxon>Basidiomycota</taxon>
        <taxon>Agaricomycotina</taxon>
        <taxon>Agaricomycetes</taxon>
        <taxon>Agaricomycetidae</taxon>
        <taxon>Agaricales</taxon>
        <taxon>Marasmiineae</taxon>
        <taxon>Omphalotaceae</taxon>
        <taxon>Lentinula</taxon>
    </lineage>
</organism>
<dbReference type="InterPro" id="IPR001401">
    <property type="entry name" value="Dynamin_GTPase"/>
</dbReference>
<dbReference type="PANTHER" id="PTHR11566:SF21">
    <property type="entry name" value="DYNAMIN RELATED PROTEIN 1, ISOFORM A"/>
    <property type="match status" value="1"/>
</dbReference>
<dbReference type="PRINTS" id="PR00195">
    <property type="entry name" value="DYNAMIN"/>
</dbReference>
<accession>A0AA38P9W3</accession>
<feature type="domain" description="GED" evidence="3">
    <location>
        <begin position="556"/>
        <end position="647"/>
    </location>
</feature>
<evidence type="ECO:0000259" key="3">
    <source>
        <dbReference type="PROSITE" id="PS51388"/>
    </source>
</evidence>
<dbReference type="CDD" id="cd08771">
    <property type="entry name" value="DLP_1"/>
    <property type="match status" value="1"/>
</dbReference>
<dbReference type="PROSITE" id="PS51718">
    <property type="entry name" value="G_DYNAMIN_2"/>
    <property type="match status" value="1"/>
</dbReference>
<gene>
    <name evidence="5" type="ORF">F5878DRAFT_143044</name>
</gene>
<dbReference type="SUPFAM" id="SSF52540">
    <property type="entry name" value="P-loop containing nucleoside triphosphate hydrolases"/>
    <property type="match status" value="1"/>
</dbReference>
<evidence type="ECO:0000256" key="2">
    <source>
        <dbReference type="ARBA" id="ARBA00023134"/>
    </source>
</evidence>
<dbReference type="SMART" id="SM00302">
    <property type="entry name" value="GED"/>
    <property type="match status" value="1"/>
</dbReference>
<dbReference type="PROSITE" id="PS51388">
    <property type="entry name" value="GED"/>
    <property type="match status" value="1"/>
</dbReference>
<dbReference type="SMART" id="SM00053">
    <property type="entry name" value="DYNc"/>
    <property type="match status" value="1"/>
</dbReference>
<dbReference type="Pfam" id="PF01031">
    <property type="entry name" value="Dynamin_M"/>
    <property type="match status" value="1"/>
</dbReference>
<dbReference type="InterPro" id="IPR045063">
    <property type="entry name" value="Dynamin_N"/>
</dbReference>
<dbReference type="InterPro" id="IPR022812">
    <property type="entry name" value="Dynamin"/>
</dbReference>
<dbReference type="InterPro" id="IPR003130">
    <property type="entry name" value="GED"/>
</dbReference>
<evidence type="ECO:0000256" key="1">
    <source>
        <dbReference type="ARBA" id="ARBA00022741"/>
    </source>
</evidence>
<evidence type="ECO:0000313" key="6">
    <source>
        <dbReference type="Proteomes" id="UP001163846"/>
    </source>
</evidence>